<evidence type="ECO:0000313" key="2">
    <source>
        <dbReference type="Proteomes" id="UP000809349"/>
    </source>
</evidence>
<keyword evidence="2" id="KW-1185">Reference proteome</keyword>
<gene>
    <name evidence="1" type="ORF">I4X03_014430</name>
</gene>
<accession>A0ABS7SR83</accession>
<reference evidence="1 2" key="1">
    <citation type="submission" date="2021-08" db="EMBL/GenBank/DDBJ databases">
        <title>Massilia sp. R798.</title>
        <authorList>
            <person name="Baek J.H."/>
            <person name="Jung H.S."/>
            <person name="Kim K.R."/>
            <person name="Jeon C.O."/>
        </authorList>
    </citation>
    <scope>NUCLEOTIDE SEQUENCE [LARGE SCALE GENOMIC DNA]</scope>
    <source>
        <strain evidence="1 2">R798</strain>
    </source>
</reference>
<evidence type="ECO:0000313" key="1">
    <source>
        <dbReference type="EMBL" id="MBZ2208458.1"/>
    </source>
</evidence>
<sequence>MTDIMTLRLHGEDDTSPMEMISRDRLAYYQRLEAAVALLVATLAEKPEE</sequence>
<dbReference type="Proteomes" id="UP000809349">
    <property type="component" value="Unassembled WGS sequence"/>
</dbReference>
<dbReference type="RefSeq" id="WP_223468940.1">
    <property type="nucleotide sequence ID" value="NZ_JAFBIL020000005.1"/>
</dbReference>
<organism evidence="1 2">
    <name type="scientific">Massilia soli</name>
    <dbReference type="NCBI Taxonomy" id="2792854"/>
    <lineage>
        <taxon>Bacteria</taxon>
        <taxon>Pseudomonadati</taxon>
        <taxon>Pseudomonadota</taxon>
        <taxon>Betaproteobacteria</taxon>
        <taxon>Burkholderiales</taxon>
        <taxon>Oxalobacteraceae</taxon>
        <taxon>Telluria group</taxon>
        <taxon>Massilia</taxon>
    </lineage>
</organism>
<protein>
    <submittedName>
        <fullName evidence="1">Uncharacterized protein</fullName>
    </submittedName>
</protein>
<dbReference type="EMBL" id="JAFBIL020000005">
    <property type="protein sequence ID" value="MBZ2208458.1"/>
    <property type="molecule type" value="Genomic_DNA"/>
</dbReference>
<comment type="caution">
    <text evidence="1">The sequence shown here is derived from an EMBL/GenBank/DDBJ whole genome shotgun (WGS) entry which is preliminary data.</text>
</comment>
<proteinExistence type="predicted"/>
<name>A0ABS7SR83_9BURK</name>